<keyword evidence="3" id="KW-1185">Reference proteome</keyword>
<evidence type="ECO:0000313" key="3">
    <source>
        <dbReference type="Proteomes" id="UP001251528"/>
    </source>
</evidence>
<dbReference type="EMBL" id="JASWJB010000244">
    <property type="protein sequence ID" value="KAK2592822.1"/>
    <property type="molecule type" value="Genomic_DNA"/>
</dbReference>
<name>A0AAJ0CJJ0_9HYPO</name>
<dbReference type="InterPro" id="IPR027796">
    <property type="entry name" value="OTT_1508_deam-like"/>
</dbReference>
<dbReference type="AlphaFoldDB" id="A0AAJ0CJJ0"/>
<comment type="caution">
    <text evidence="2">The sequence shown here is derived from an EMBL/GenBank/DDBJ whole genome shotgun (WGS) entry which is preliminary data.</text>
</comment>
<proteinExistence type="predicted"/>
<organism evidence="2 3">
    <name type="scientific">Conoideocrella luteorostrata</name>
    <dbReference type="NCBI Taxonomy" id="1105319"/>
    <lineage>
        <taxon>Eukaryota</taxon>
        <taxon>Fungi</taxon>
        <taxon>Dikarya</taxon>
        <taxon>Ascomycota</taxon>
        <taxon>Pezizomycotina</taxon>
        <taxon>Sordariomycetes</taxon>
        <taxon>Hypocreomycetidae</taxon>
        <taxon>Hypocreales</taxon>
        <taxon>Clavicipitaceae</taxon>
        <taxon>Conoideocrella</taxon>
    </lineage>
</organism>
<dbReference type="Pfam" id="PF14441">
    <property type="entry name" value="OTT_1508_deam"/>
    <property type="match status" value="1"/>
</dbReference>
<gene>
    <name evidence="2" type="ORF">QQS21_009490</name>
</gene>
<dbReference type="Proteomes" id="UP001251528">
    <property type="component" value="Unassembled WGS sequence"/>
</dbReference>
<evidence type="ECO:0000256" key="1">
    <source>
        <dbReference type="SAM" id="MobiDB-lite"/>
    </source>
</evidence>
<feature type="compositionally biased region" description="Polar residues" evidence="1">
    <location>
        <begin position="342"/>
        <end position="359"/>
    </location>
</feature>
<evidence type="ECO:0000313" key="2">
    <source>
        <dbReference type="EMBL" id="KAK2592822.1"/>
    </source>
</evidence>
<sequence length="391" mass="44321">MAQPSHLAGEAHKRFTTVATLLSLVDPVREATTKEHECEILQSIVDLTRDKIDCLLKRLRKPEIQDLVRQGLRRLDEEKTPPEDGVIDPFKKWIVNLPILIEFDPYSDGKPAILLSHIAWASRAKWTYSEQLEQFFCSGGKDFPDWIGVIYKLGRFYTAAKTLLNLAARQPGLVSSMRVEAIDAPSQLSFSISDDQTALLKLVQRLVQSNPDELIFRLGQYWLTADPEARFRKACRLKLTVHAEMQLLSFYDHHPELAPRLAFMGTSKKTCFLCHEFMSRHPLAIGASACHQKLYPSWMPAPCSMANVRKTHKVLLWELSRHLEQTAARDLETRLGVRKPNNLDSTAGPSLPSTDSGSSKWWAHELSTLLARQDLSNSDGVEAKRTGRRQD</sequence>
<reference evidence="2" key="1">
    <citation type="submission" date="2023-06" db="EMBL/GenBank/DDBJ databases">
        <title>Conoideocrella luteorostrata (Hypocreales: Clavicipitaceae), a potential biocontrol fungus for elongate hemlock scale in United States Christmas tree production areas.</title>
        <authorList>
            <person name="Barrett H."/>
            <person name="Lovett B."/>
            <person name="Macias A.M."/>
            <person name="Stajich J.E."/>
            <person name="Kasson M.T."/>
        </authorList>
    </citation>
    <scope>NUCLEOTIDE SEQUENCE</scope>
    <source>
        <strain evidence="2">ARSEF 14590</strain>
    </source>
</reference>
<accession>A0AAJ0CJJ0</accession>
<feature type="region of interest" description="Disordered" evidence="1">
    <location>
        <begin position="338"/>
        <end position="359"/>
    </location>
</feature>
<protein>
    <submittedName>
        <fullName evidence="2">Uncharacterized protein</fullName>
    </submittedName>
</protein>